<feature type="region of interest" description="Disordered" evidence="2">
    <location>
        <begin position="26"/>
        <end position="73"/>
    </location>
</feature>
<feature type="compositionally biased region" description="Low complexity" evidence="2">
    <location>
        <begin position="37"/>
        <end position="48"/>
    </location>
</feature>
<keyword evidence="1" id="KW-0175">Coiled coil</keyword>
<feature type="compositionally biased region" description="Low complexity" evidence="2">
    <location>
        <begin position="137"/>
        <end position="146"/>
    </location>
</feature>
<accession>A0AA42AYT0</accession>
<protein>
    <submittedName>
        <fullName evidence="3">Uncharacterized protein</fullName>
    </submittedName>
</protein>
<comment type="caution">
    <text evidence="3">The sequence shown here is derived from an EMBL/GenBank/DDBJ whole genome shotgun (WGS) entry which is preliminary data.</text>
</comment>
<keyword evidence="4" id="KW-1185">Reference proteome</keyword>
<feature type="compositionally biased region" description="Basic and acidic residues" evidence="2">
    <location>
        <begin position="26"/>
        <end position="35"/>
    </location>
</feature>
<dbReference type="Proteomes" id="UP001177140">
    <property type="component" value="Unassembled WGS sequence"/>
</dbReference>
<evidence type="ECO:0000313" key="3">
    <source>
        <dbReference type="EMBL" id="MCL7045267.1"/>
    </source>
</evidence>
<feature type="region of interest" description="Disordered" evidence="2">
    <location>
        <begin position="189"/>
        <end position="241"/>
    </location>
</feature>
<evidence type="ECO:0000256" key="1">
    <source>
        <dbReference type="SAM" id="Coils"/>
    </source>
</evidence>
<evidence type="ECO:0000313" key="4">
    <source>
        <dbReference type="Proteomes" id="UP001177140"/>
    </source>
</evidence>
<feature type="region of interest" description="Disordered" evidence="2">
    <location>
        <begin position="96"/>
        <end position="147"/>
    </location>
</feature>
<dbReference type="AlphaFoldDB" id="A0AA42AYT0"/>
<proteinExistence type="predicted"/>
<name>A0AA42AYT0_PAPNU</name>
<feature type="coiled-coil region" evidence="1">
    <location>
        <begin position="300"/>
        <end position="334"/>
    </location>
</feature>
<evidence type="ECO:0000256" key="2">
    <source>
        <dbReference type="SAM" id="MobiDB-lite"/>
    </source>
</evidence>
<dbReference type="EMBL" id="JAJJMA010267945">
    <property type="protein sequence ID" value="MCL7045267.1"/>
    <property type="molecule type" value="Genomic_DNA"/>
</dbReference>
<feature type="compositionally biased region" description="Polar residues" evidence="2">
    <location>
        <begin position="199"/>
        <end position="237"/>
    </location>
</feature>
<organism evidence="3 4">
    <name type="scientific">Papaver nudicaule</name>
    <name type="common">Iceland poppy</name>
    <dbReference type="NCBI Taxonomy" id="74823"/>
    <lineage>
        <taxon>Eukaryota</taxon>
        <taxon>Viridiplantae</taxon>
        <taxon>Streptophyta</taxon>
        <taxon>Embryophyta</taxon>
        <taxon>Tracheophyta</taxon>
        <taxon>Spermatophyta</taxon>
        <taxon>Magnoliopsida</taxon>
        <taxon>Ranunculales</taxon>
        <taxon>Papaveraceae</taxon>
        <taxon>Papaveroideae</taxon>
        <taxon>Papaver</taxon>
    </lineage>
</organism>
<reference evidence="3" key="1">
    <citation type="submission" date="2022-03" db="EMBL/GenBank/DDBJ databases">
        <title>A functionally conserved STORR gene fusion in Papaver species that diverged 16.8 million years ago.</title>
        <authorList>
            <person name="Catania T."/>
        </authorList>
    </citation>
    <scope>NUCLEOTIDE SEQUENCE</scope>
    <source>
        <strain evidence="3">S-191538</strain>
    </source>
</reference>
<sequence length="380" mass="40975">MSEKVCRLFRRSQRLRSKNYVFREESLCASNDRRVPNSRGNRESSNSSDDIPGTDAESSEGISSGGPPSPCANVNVPQGLFNCEVVRGNDFSRSVFINDSSGDEDNASIGPAAPDDNSPTSHGNPTNVNGKDTRQLSGSSGNSSDSEFLEVHDYGLLGSGSGSPFDSENARVRRPLSIPEPVGVIREHILHSRPLTRPMNETGSHPSTRFANEALSQPPTRTASETPSQPPSANEALSQPIPRTVSEALSQPPTRTASEAPSQPPTANEALRHLLLSTVTENCNQILNSMAQLNDVCNQCSNTSDDVVDARMEIARLETENSELSTAVGVLNEELLRMRQELIESHSRESQLQISLNEIKGVLGSLLGGKYFFSANRSSG</sequence>
<gene>
    <name evidence="3" type="ORF">MKW94_027618</name>
</gene>
<feature type="compositionally biased region" description="Polar residues" evidence="2">
    <location>
        <begin position="117"/>
        <end position="130"/>
    </location>
</feature>